<dbReference type="AlphaFoldDB" id="A0A1W6MWR5"/>
<proteinExistence type="predicted"/>
<dbReference type="InterPro" id="IPR003430">
    <property type="entry name" value="Phenol_Hydrox"/>
</dbReference>
<dbReference type="InterPro" id="IPR009078">
    <property type="entry name" value="Ferritin-like_SF"/>
</dbReference>
<dbReference type="Proteomes" id="UP000193978">
    <property type="component" value="Chromosome"/>
</dbReference>
<organism evidence="3 4">
    <name type="scientific">Methylocystis bryophila</name>
    <dbReference type="NCBI Taxonomy" id="655015"/>
    <lineage>
        <taxon>Bacteria</taxon>
        <taxon>Pseudomonadati</taxon>
        <taxon>Pseudomonadota</taxon>
        <taxon>Alphaproteobacteria</taxon>
        <taxon>Hyphomicrobiales</taxon>
        <taxon>Methylocystaceae</taxon>
        <taxon>Methylocystis</taxon>
    </lineage>
</organism>
<evidence type="ECO:0000313" key="3">
    <source>
        <dbReference type="EMBL" id="ARN82027.1"/>
    </source>
</evidence>
<reference evidence="3 4" key="1">
    <citation type="submission" date="2017-02" db="EMBL/GenBank/DDBJ databases">
        <authorList>
            <person name="Peterson S.W."/>
        </authorList>
    </citation>
    <scope>NUCLEOTIDE SEQUENCE [LARGE SCALE GENOMIC DNA]</scope>
    <source>
        <strain evidence="3 4">S285</strain>
    </source>
</reference>
<dbReference type="CDD" id="cd01057">
    <property type="entry name" value="AAMH_A"/>
    <property type="match status" value="1"/>
</dbReference>
<dbReference type="SUPFAM" id="SSF47240">
    <property type="entry name" value="Ferritin-like"/>
    <property type="match status" value="1"/>
</dbReference>
<evidence type="ECO:0000313" key="4">
    <source>
        <dbReference type="Proteomes" id="UP000193978"/>
    </source>
</evidence>
<dbReference type="KEGG" id="mbry:B1812_14140"/>
<keyword evidence="2 3" id="KW-0503">Monooxygenase</keyword>
<dbReference type="OrthoDB" id="7591937at2"/>
<dbReference type="STRING" id="655015.B1812_14140"/>
<dbReference type="EMBL" id="CP019948">
    <property type="protein sequence ID" value="ARN82027.1"/>
    <property type="molecule type" value="Genomic_DNA"/>
</dbReference>
<name>A0A1W6MWR5_9HYPH</name>
<dbReference type="Gene3D" id="1.10.620.20">
    <property type="entry name" value="Ribonucleotide Reductase, subunit A"/>
    <property type="match status" value="1"/>
</dbReference>
<gene>
    <name evidence="3" type="ORF">B1812_14140</name>
</gene>
<accession>A0A1W6MWR5</accession>
<dbReference type="Pfam" id="PF02332">
    <property type="entry name" value="Phenol_Hydrox"/>
    <property type="match status" value="1"/>
</dbReference>
<sequence length="527" mass="60205">MAISLATNAATDSLKVNRAPVGVEPQEVHKWLQSFNWDFKNNRTKYATKYHMANETKEQFKVIAKEYARMEAAKDERQFGTLLDGLTRLGAGNKVHPRWGETMKIISNFLEVGEYNAIAASAMLWDSATAAEQKNGYLAQVLDEIRHTHQCAFINHYYSKHYHDPAGHNDARRTRAIGPLWKGMKRVFADGFISGDAVECSINLQLVGEACFTNPLIVAVTEWAAANGDEITPTVFLSVETDELRHMANGYQTIVSIAHDPASAKYLNTDLNNAFWTQQKYFTPALGYLFEYGSKFKVEPWVKTWNRWVYEDWGGIWIGRLGKYGVESPRSLKDAKRDAYWAHHDLALAAYALWPLGFARLALPDEQDQEWFEANYPGWADHYGKIYNEWKRLGYEDPKSGFMPYAWLIQNGHEVYVDRVSQVPFIPTLAKGSGSLRVHEHNGQKHSLTDDWGERMWLSEPERYECHSLFEQYEGRELSDVIAEGHGVRSDGKTLIAQPHTRGDNLWTLDDIKRIGCVFHNPLAKFS</sequence>
<evidence type="ECO:0000256" key="2">
    <source>
        <dbReference type="ARBA" id="ARBA00023033"/>
    </source>
</evidence>
<dbReference type="GO" id="GO:0004497">
    <property type="term" value="F:monooxygenase activity"/>
    <property type="evidence" value="ECO:0007669"/>
    <property type="project" value="UniProtKB-KW"/>
</dbReference>
<keyword evidence="4" id="KW-1185">Reference proteome</keyword>
<keyword evidence="1" id="KW-0560">Oxidoreductase</keyword>
<dbReference type="RefSeq" id="WP_085772150.1">
    <property type="nucleotide sequence ID" value="NZ_AP027149.1"/>
</dbReference>
<protein>
    <submittedName>
        <fullName evidence="3">Methane monooxygenase</fullName>
    </submittedName>
</protein>
<evidence type="ECO:0000256" key="1">
    <source>
        <dbReference type="ARBA" id="ARBA00023002"/>
    </source>
</evidence>
<dbReference type="InterPro" id="IPR012348">
    <property type="entry name" value="RNR-like"/>
</dbReference>